<gene>
    <name evidence="6" type="ORF">A3A21_02110</name>
</gene>
<dbReference type="PANTHER" id="PTHR10196:SF69">
    <property type="entry name" value="GLYCEROL KINASE"/>
    <property type="match status" value="1"/>
</dbReference>
<dbReference type="GO" id="GO:0006071">
    <property type="term" value="P:glycerol metabolic process"/>
    <property type="evidence" value="ECO:0007669"/>
    <property type="project" value="TreeGrafter"/>
</dbReference>
<evidence type="ECO:0000256" key="2">
    <source>
        <dbReference type="ARBA" id="ARBA00022679"/>
    </source>
</evidence>
<dbReference type="InterPro" id="IPR043129">
    <property type="entry name" value="ATPase_NBD"/>
</dbReference>
<keyword evidence="3" id="KW-0418">Kinase</keyword>
<dbReference type="STRING" id="1798471.A3A21_02110"/>
<protein>
    <recommendedName>
        <fullName evidence="4">ATP:glycerol 3-phosphotransferase</fullName>
    </recommendedName>
</protein>
<evidence type="ECO:0000313" key="6">
    <source>
        <dbReference type="EMBL" id="OGG42156.1"/>
    </source>
</evidence>
<evidence type="ECO:0000256" key="4">
    <source>
        <dbReference type="ARBA" id="ARBA00043149"/>
    </source>
</evidence>
<dbReference type="InterPro" id="IPR018483">
    <property type="entry name" value="Carb_kinase_FGGY_CS"/>
</dbReference>
<evidence type="ECO:0000313" key="7">
    <source>
        <dbReference type="Proteomes" id="UP000176996"/>
    </source>
</evidence>
<dbReference type="Gene3D" id="3.30.420.40">
    <property type="match status" value="2"/>
</dbReference>
<name>A0A1F6BYW3_9BACT</name>
<reference evidence="6 7" key="1">
    <citation type="journal article" date="2016" name="Nat. Commun.">
        <title>Thousands of microbial genomes shed light on interconnected biogeochemical processes in an aquifer system.</title>
        <authorList>
            <person name="Anantharaman K."/>
            <person name="Brown C.T."/>
            <person name="Hug L.A."/>
            <person name="Sharon I."/>
            <person name="Castelle C.J."/>
            <person name="Probst A.J."/>
            <person name="Thomas B.C."/>
            <person name="Singh A."/>
            <person name="Wilkins M.J."/>
            <person name="Karaoz U."/>
            <person name="Brodie E.L."/>
            <person name="Williams K.H."/>
            <person name="Hubbard S.S."/>
            <person name="Banfield J.F."/>
        </authorList>
    </citation>
    <scope>NUCLEOTIDE SEQUENCE [LARGE SCALE GENOMIC DNA]</scope>
</reference>
<organism evidence="6 7">
    <name type="scientific">Candidatus Jorgensenbacteria bacterium RIFCSPLOWO2_01_FULL_45_25b</name>
    <dbReference type="NCBI Taxonomy" id="1798471"/>
    <lineage>
        <taxon>Bacteria</taxon>
        <taxon>Candidatus Joergenseniibacteriota</taxon>
    </lineage>
</organism>
<comment type="similarity">
    <text evidence="1">Belongs to the FGGY kinase family.</text>
</comment>
<evidence type="ECO:0000256" key="3">
    <source>
        <dbReference type="ARBA" id="ARBA00022777"/>
    </source>
</evidence>
<evidence type="ECO:0000259" key="5">
    <source>
        <dbReference type="Pfam" id="PF00370"/>
    </source>
</evidence>
<evidence type="ECO:0000256" key="1">
    <source>
        <dbReference type="ARBA" id="ARBA00009156"/>
    </source>
</evidence>
<dbReference type="Pfam" id="PF00370">
    <property type="entry name" value="FGGY_N"/>
    <property type="match status" value="1"/>
</dbReference>
<feature type="domain" description="Carbohydrate kinase FGGY N-terminal" evidence="5">
    <location>
        <begin position="28"/>
        <end position="269"/>
    </location>
</feature>
<proteinExistence type="inferred from homology"/>
<keyword evidence="2" id="KW-0808">Transferase</keyword>
<comment type="caution">
    <text evidence="6">The sequence shown here is derived from an EMBL/GenBank/DDBJ whole genome shotgun (WGS) entry which is preliminary data.</text>
</comment>
<accession>A0A1F6BYW3</accession>
<dbReference type="InterPro" id="IPR018484">
    <property type="entry name" value="FGGY_N"/>
</dbReference>
<dbReference type="SUPFAM" id="SSF53067">
    <property type="entry name" value="Actin-like ATPase domain"/>
    <property type="match status" value="2"/>
</dbReference>
<dbReference type="PROSITE" id="PS00933">
    <property type="entry name" value="FGGY_KINASES_1"/>
    <property type="match status" value="1"/>
</dbReference>
<sequence>MEKKNARQFPARFVFVNGERYNKRMKEYILVLDEGTTGVKALIFKGDKLIEKSYERVSKKSPKKGHVEQNSNELLKKSVKVMRNVLKKTGISAGDIKAWGLTVQRETIIAWDKKTGKPLYPAIVWEDARTRAYCKKIEKTRGREIREKTGLRCIPYFSASKMNWLLNNIAEVKRAAKNETLAFGTVDSWLMWNLLEGNPQKTDETNASRTLLFNIKKKKWDESLMDIFGIPASSLPCVENSSGLFGRMKKEVVGETIPLMACVGDQEASMRAAGEKKGTTKITYGTGTFVMQTIGETYMLQEPFSTTLTPGRNGKSVYALEGKIEGSGKAVDTLLKKKKHLEPFLNILAKKVDTLIKKLPIQPKELIIDGGITQAKKLREIQEKISRIPVSEQTIYDGTSLGTAKIVEEEGSCS</sequence>
<dbReference type="GO" id="GO:0004370">
    <property type="term" value="F:glycerol kinase activity"/>
    <property type="evidence" value="ECO:0007669"/>
    <property type="project" value="TreeGrafter"/>
</dbReference>
<dbReference type="AlphaFoldDB" id="A0A1F6BYW3"/>
<dbReference type="GO" id="GO:0005829">
    <property type="term" value="C:cytosol"/>
    <property type="evidence" value="ECO:0007669"/>
    <property type="project" value="TreeGrafter"/>
</dbReference>
<dbReference type="PANTHER" id="PTHR10196">
    <property type="entry name" value="SUGAR KINASE"/>
    <property type="match status" value="1"/>
</dbReference>
<dbReference type="EMBL" id="MFKK01000004">
    <property type="protein sequence ID" value="OGG42156.1"/>
    <property type="molecule type" value="Genomic_DNA"/>
</dbReference>
<dbReference type="Proteomes" id="UP000176996">
    <property type="component" value="Unassembled WGS sequence"/>
</dbReference>